<accession>A0ABV2I7R2</accession>
<evidence type="ECO:0000256" key="4">
    <source>
        <dbReference type="SAM" id="SignalP"/>
    </source>
</evidence>
<keyword evidence="4" id="KW-0732">Signal</keyword>
<evidence type="ECO:0000313" key="6">
    <source>
        <dbReference type="Proteomes" id="UP001549164"/>
    </source>
</evidence>
<evidence type="ECO:0000256" key="3">
    <source>
        <dbReference type="ARBA" id="ARBA00022764"/>
    </source>
</evidence>
<dbReference type="Gene3D" id="3.40.190.10">
    <property type="entry name" value="Periplasmic binding protein-like II"/>
    <property type="match status" value="2"/>
</dbReference>
<dbReference type="SUPFAM" id="SSF53850">
    <property type="entry name" value="Periplasmic binding protein-like II"/>
    <property type="match status" value="1"/>
</dbReference>
<comment type="subcellular location">
    <subcellularLocation>
        <location evidence="1">Periplasm</location>
    </subcellularLocation>
</comment>
<dbReference type="PANTHER" id="PTHR43649:SF12">
    <property type="entry name" value="DIACETYLCHITOBIOSE BINDING PROTEIN DASA"/>
    <property type="match status" value="1"/>
</dbReference>
<organism evidence="5 6">
    <name type="scientific">Martelella mangrovi</name>
    <dbReference type="NCBI Taxonomy" id="1397477"/>
    <lineage>
        <taxon>Bacteria</taxon>
        <taxon>Pseudomonadati</taxon>
        <taxon>Pseudomonadota</taxon>
        <taxon>Alphaproteobacteria</taxon>
        <taxon>Hyphomicrobiales</taxon>
        <taxon>Aurantimonadaceae</taxon>
        <taxon>Martelella</taxon>
    </lineage>
</organism>
<dbReference type="InterPro" id="IPR006059">
    <property type="entry name" value="SBP"/>
</dbReference>
<reference evidence="5 6" key="1">
    <citation type="submission" date="2024-06" db="EMBL/GenBank/DDBJ databases">
        <title>Genomic Encyclopedia of Type Strains, Phase IV (KMG-IV): sequencing the most valuable type-strain genomes for metagenomic binning, comparative biology and taxonomic classification.</title>
        <authorList>
            <person name="Goeker M."/>
        </authorList>
    </citation>
    <scope>NUCLEOTIDE SEQUENCE [LARGE SCALE GENOMIC DNA]</scope>
    <source>
        <strain evidence="5 6">DSM 28102</strain>
    </source>
</reference>
<name>A0ABV2I7R2_9HYPH</name>
<feature type="chain" id="PRO_5046003732" evidence="4">
    <location>
        <begin position="25"/>
        <end position="426"/>
    </location>
</feature>
<sequence length="426" mass="46272">MKMKYLATTAIVGVAGLAGGQAVAEELSVLSGNNIESIAISEALTDAYTAMHPDVTFSIEIRPGGTEGDNIIKTRLATGEMPDIFLYNAGSLLQTLRPSRTLVPLNDLPNIGDVLESFTSTVSDSDGNIYGIPSQPAVVGGFFYNVPTYEELGLEVPKTWDAFMANNAEIAEKTDKAPLIQTYRDTWTSQIMVLADYYNVHTQNPDFAEKYTANEAKFADTPAAKKGFERLQEAYEAGYFNEDFGAATYNDGLRMVATGEGVHYPMLTSAISAIQQNHPDQLNDVGFFAQPGDDAEHNGVTVWMPTAFYIPKDSDHIDTAKDFLNFVATPEACDIITDAVGASGPYLVKGCTLPDDVPRAVSDMLPYFEEDGRTAPALEFLSPVKGPGLEQITVEVGTGIRDADSAAELYDRDVEKQAKQLRLPNW</sequence>
<feature type="signal peptide" evidence="4">
    <location>
        <begin position="1"/>
        <end position="24"/>
    </location>
</feature>
<dbReference type="Proteomes" id="UP001549164">
    <property type="component" value="Unassembled WGS sequence"/>
</dbReference>
<keyword evidence="6" id="KW-1185">Reference proteome</keyword>
<proteinExistence type="inferred from homology"/>
<dbReference type="PANTHER" id="PTHR43649">
    <property type="entry name" value="ARABINOSE-BINDING PROTEIN-RELATED"/>
    <property type="match status" value="1"/>
</dbReference>
<evidence type="ECO:0000313" key="5">
    <source>
        <dbReference type="EMBL" id="MET3598910.1"/>
    </source>
</evidence>
<gene>
    <name evidence="5" type="ORF">ABID12_000837</name>
</gene>
<keyword evidence="3" id="KW-0574">Periplasm</keyword>
<evidence type="ECO:0000256" key="2">
    <source>
        <dbReference type="ARBA" id="ARBA00008520"/>
    </source>
</evidence>
<protein>
    <submittedName>
        <fullName evidence="5">Raffinose/stachyose/melibiose transport system substrate-binding protein</fullName>
    </submittedName>
</protein>
<comment type="caution">
    <text evidence="5">The sequence shown here is derived from an EMBL/GenBank/DDBJ whole genome shotgun (WGS) entry which is preliminary data.</text>
</comment>
<evidence type="ECO:0000256" key="1">
    <source>
        <dbReference type="ARBA" id="ARBA00004418"/>
    </source>
</evidence>
<dbReference type="Pfam" id="PF01547">
    <property type="entry name" value="SBP_bac_1"/>
    <property type="match status" value="1"/>
</dbReference>
<dbReference type="EMBL" id="JBEPLY010000002">
    <property type="protein sequence ID" value="MET3598910.1"/>
    <property type="molecule type" value="Genomic_DNA"/>
</dbReference>
<dbReference type="InterPro" id="IPR050490">
    <property type="entry name" value="Bact_solute-bd_prot1"/>
</dbReference>
<comment type="similarity">
    <text evidence="2">Belongs to the bacterial solute-binding protein 1 family.</text>
</comment>